<dbReference type="EMBL" id="KB467854">
    <property type="protein sequence ID" value="PCH35471.1"/>
    <property type="molecule type" value="Genomic_DNA"/>
</dbReference>
<protein>
    <submittedName>
        <fullName evidence="1">Uncharacterized protein</fullName>
    </submittedName>
</protein>
<evidence type="ECO:0000313" key="1">
    <source>
        <dbReference type="EMBL" id="PCH35471.1"/>
    </source>
</evidence>
<name>A0A2H3J0H9_WOLCO</name>
<dbReference type="AlphaFoldDB" id="A0A2H3J0H9"/>
<reference evidence="1 2" key="1">
    <citation type="journal article" date="2012" name="Science">
        <title>The Paleozoic origin of enzymatic lignin decomposition reconstructed from 31 fungal genomes.</title>
        <authorList>
            <person name="Floudas D."/>
            <person name="Binder M."/>
            <person name="Riley R."/>
            <person name="Barry K."/>
            <person name="Blanchette R.A."/>
            <person name="Henrissat B."/>
            <person name="Martinez A.T."/>
            <person name="Otillar R."/>
            <person name="Spatafora J.W."/>
            <person name="Yadav J.S."/>
            <person name="Aerts A."/>
            <person name="Benoit I."/>
            <person name="Boyd A."/>
            <person name="Carlson A."/>
            <person name="Copeland A."/>
            <person name="Coutinho P.M."/>
            <person name="de Vries R.P."/>
            <person name="Ferreira P."/>
            <person name="Findley K."/>
            <person name="Foster B."/>
            <person name="Gaskell J."/>
            <person name="Glotzer D."/>
            <person name="Gorecki P."/>
            <person name="Heitman J."/>
            <person name="Hesse C."/>
            <person name="Hori C."/>
            <person name="Igarashi K."/>
            <person name="Jurgens J.A."/>
            <person name="Kallen N."/>
            <person name="Kersten P."/>
            <person name="Kohler A."/>
            <person name="Kuees U."/>
            <person name="Kumar T.K.A."/>
            <person name="Kuo A."/>
            <person name="LaButti K."/>
            <person name="Larrondo L.F."/>
            <person name="Lindquist E."/>
            <person name="Ling A."/>
            <person name="Lombard V."/>
            <person name="Lucas S."/>
            <person name="Lundell T."/>
            <person name="Martin R."/>
            <person name="McLaughlin D.J."/>
            <person name="Morgenstern I."/>
            <person name="Morin E."/>
            <person name="Murat C."/>
            <person name="Nagy L.G."/>
            <person name="Nolan M."/>
            <person name="Ohm R.A."/>
            <person name="Patyshakuliyeva A."/>
            <person name="Rokas A."/>
            <person name="Ruiz-Duenas F.J."/>
            <person name="Sabat G."/>
            <person name="Salamov A."/>
            <person name="Samejima M."/>
            <person name="Schmutz J."/>
            <person name="Slot J.C."/>
            <person name="St John F."/>
            <person name="Stenlid J."/>
            <person name="Sun H."/>
            <person name="Sun S."/>
            <person name="Syed K."/>
            <person name="Tsang A."/>
            <person name="Wiebenga A."/>
            <person name="Young D."/>
            <person name="Pisabarro A."/>
            <person name="Eastwood D.C."/>
            <person name="Martin F."/>
            <person name="Cullen D."/>
            <person name="Grigoriev I.V."/>
            <person name="Hibbett D.S."/>
        </authorList>
    </citation>
    <scope>NUCLEOTIDE SEQUENCE [LARGE SCALE GENOMIC DNA]</scope>
    <source>
        <strain evidence="1 2">MD-104</strain>
    </source>
</reference>
<evidence type="ECO:0000313" key="2">
    <source>
        <dbReference type="Proteomes" id="UP000218811"/>
    </source>
</evidence>
<dbReference type="Proteomes" id="UP000218811">
    <property type="component" value="Unassembled WGS sequence"/>
</dbReference>
<keyword evidence="2" id="KW-1185">Reference proteome</keyword>
<accession>A0A2H3J0H9</accession>
<gene>
    <name evidence="1" type="ORF">WOLCODRAFT_166281</name>
</gene>
<organism evidence="1 2">
    <name type="scientific">Wolfiporia cocos (strain MD-104)</name>
    <name type="common">Brown rot fungus</name>
    <dbReference type="NCBI Taxonomy" id="742152"/>
    <lineage>
        <taxon>Eukaryota</taxon>
        <taxon>Fungi</taxon>
        <taxon>Dikarya</taxon>
        <taxon>Basidiomycota</taxon>
        <taxon>Agaricomycotina</taxon>
        <taxon>Agaricomycetes</taxon>
        <taxon>Polyporales</taxon>
        <taxon>Phaeolaceae</taxon>
        <taxon>Wolfiporia</taxon>
    </lineage>
</organism>
<sequence>MSPVTSSTLGEALAVACCLKTGEHRPNRTTKCAYMKRPHTPPAVVAPNVGARCVMNLQHDSTAEPAAAAARPLRRMEENGAFTGRHLILHFGASAARVQRRCAVPKLMCAIGERGTADSYCEAYRGGDWAVRTKRWARIMRTLLDARQRRERGRNPSVLFAGDSGSSRRLSAMESARSAAQGGRCGVGLSCSLQATRYPCVARTQFLIYARALKTGCVGRIRRAGAEGRWNIGRLEWKWTLNLGTGRASVRQVCCGKIFAALSVPRRCRRAMLAESMTSKMSAGCRMLNRGSSAQPIEGH</sequence>
<proteinExistence type="predicted"/>